<dbReference type="Proteomes" id="UP000316628">
    <property type="component" value="Unassembled WGS sequence"/>
</dbReference>
<feature type="transmembrane region" description="Helical" evidence="1">
    <location>
        <begin position="39"/>
        <end position="61"/>
    </location>
</feature>
<organism evidence="2 3">
    <name type="scientific">Saccharothrix saharensis</name>
    <dbReference type="NCBI Taxonomy" id="571190"/>
    <lineage>
        <taxon>Bacteria</taxon>
        <taxon>Bacillati</taxon>
        <taxon>Actinomycetota</taxon>
        <taxon>Actinomycetes</taxon>
        <taxon>Pseudonocardiales</taxon>
        <taxon>Pseudonocardiaceae</taxon>
        <taxon>Saccharothrix</taxon>
    </lineage>
</organism>
<name>A0A543JB47_9PSEU</name>
<evidence type="ECO:0000256" key="1">
    <source>
        <dbReference type="SAM" id="Phobius"/>
    </source>
</evidence>
<reference evidence="2 3" key="1">
    <citation type="submission" date="2019-06" db="EMBL/GenBank/DDBJ databases">
        <title>Sequencing the genomes of 1000 actinobacteria strains.</title>
        <authorList>
            <person name="Klenk H.-P."/>
        </authorList>
    </citation>
    <scope>NUCLEOTIDE SEQUENCE [LARGE SCALE GENOMIC DNA]</scope>
    <source>
        <strain evidence="2 3">DSM 45456</strain>
    </source>
</reference>
<dbReference type="SUPFAM" id="SSF53822">
    <property type="entry name" value="Periplasmic binding protein-like I"/>
    <property type="match status" value="1"/>
</dbReference>
<evidence type="ECO:0000313" key="3">
    <source>
        <dbReference type="Proteomes" id="UP000316628"/>
    </source>
</evidence>
<protein>
    <submittedName>
        <fullName evidence="2">ABC-type branched-subunit amino acid transport system substrate-binding protein</fullName>
    </submittedName>
</protein>
<evidence type="ECO:0000313" key="2">
    <source>
        <dbReference type="EMBL" id="TQM80053.1"/>
    </source>
</evidence>
<dbReference type="EMBL" id="VFPP01000001">
    <property type="protein sequence ID" value="TQM80053.1"/>
    <property type="molecule type" value="Genomic_DNA"/>
</dbReference>
<keyword evidence="1" id="KW-1133">Transmembrane helix</keyword>
<accession>A0A543JB47</accession>
<dbReference type="AlphaFoldDB" id="A0A543JB47"/>
<proteinExistence type="predicted"/>
<gene>
    <name evidence="2" type="ORF">FHX81_2376</name>
</gene>
<comment type="caution">
    <text evidence="2">The sequence shown here is derived from an EMBL/GenBank/DDBJ whole genome shotgun (WGS) entry which is preliminary data.</text>
</comment>
<sequence>MTLLVISALLLVGWAVLLEFRRRSRARFSGPITPPPPPRAVRVLLAVAVVLLPVGAVAVAAPKVLCFGGGVDTGITLRGLFSAAELECVGVSDGGYDFSGGFADGEVGESTRARYEEVLDRIGAQNDALSGDHVKVALLAPLTSPLSGPRVVHEVAGLAAAQERLNAESGSPKVEVLLAHMGTTSAHWEPVVDELIAMKDDPAPLLAVVGLGLSQDESKFAARKLAGAGVLMVAGHLTATRLDPDGPIEHFHRTAFANARQFDATTKALAAAGVDGTRAIVVKSNDAGDAYASTSAEAIADQLGGQETPYRFGSDDEGVLGNQFRIISDKMCGKVDPTRPDAPVAVYYAGRARYLSDLMGKLDAESCLRKVIVVSASDAAVLRMGGQDAEAAKAWKVPEALEVVGRGKVELYYTPLADPVVIGDRPRFAPLREAFAGHEHELDTGWAVMSWDALHVAVGWIRHAQAGDPDVVIPQPETVELATQATFSDAESAYEGASGTFYFDAAGDRVDVAGDQPAVVRLLPDGSARRIG</sequence>
<keyword evidence="3" id="KW-1185">Reference proteome</keyword>
<keyword evidence="1" id="KW-0812">Transmembrane</keyword>
<dbReference type="RefSeq" id="WP_170232023.1">
    <property type="nucleotide sequence ID" value="NZ_VFPP01000001.1"/>
</dbReference>
<keyword evidence="1" id="KW-0472">Membrane</keyword>
<dbReference type="InterPro" id="IPR028082">
    <property type="entry name" value="Peripla_BP_I"/>
</dbReference>
<dbReference type="Gene3D" id="3.40.50.2300">
    <property type="match status" value="1"/>
</dbReference>